<organism evidence="1 2">
    <name type="scientific">Pseudomonas fluorescens</name>
    <dbReference type="NCBI Taxonomy" id="294"/>
    <lineage>
        <taxon>Bacteria</taxon>
        <taxon>Pseudomonadati</taxon>
        <taxon>Pseudomonadota</taxon>
        <taxon>Gammaproteobacteria</taxon>
        <taxon>Pseudomonadales</taxon>
        <taxon>Pseudomonadaceae</taxon>
        <taxon>Pseudomonas</taxon>
    </lineage>
</organism>
<dbReference type="PROSITE" id="PS50943">
    <property type="entry name" value="HTH_CROC1"/>
    <property type="match status" value="1"/>
</dbReference>
<dbReference type="InterPro" id="IPR001387">
    <property type="entry name" value="Cro/C1-type_HTH"/>
</dbReference>
<accession>A0A5E6T914</accession>
<dbReference type="SUPFAM" id="SSF47413">
    <property type="entry name" value="lambda repressor-like DNA-binding domains"/>
    <property type="match status" value="1"/>
</dbReference>
<dbReference type="SMART" id="SM00530">
    <property type="entry name" value="HTH_XRE"/>
    <property type="match status" value="1"/>
</dbReference>
<sequence length="108" mass="11834">MKGIGPRLREERERLALTQRRFGEIGGVEPNAQGKYESGERTPRVDYLAAVVACGVDARYVLGGVRTPPPITNLSEDETRLLGTFRSLSASDQAALWYLAERLLGDAS</sequence>
<protein>
    <submittedName>
        <fullName evidence="1">Uncharacterized protein</fullName>
    </submittedName>
</protein>
<dbReference type="RefSeq" id="WP_101318434.1">
    <property type="nucleotide sequence ID" value="NZ_CABVHC010000023.1"/>
</dbReference>
<dbReference type="EMBL" id="CABVHF010000021">
    <property type="protein sequence ID" value="VVN21274.1"/>
    <property type="molecule type" value="Genomic_DNA"/>
</dbReference>
<dbReference type="Proteomes" id="UP000399692">
    <property type="component" value="Unassembled WGS sequence"/>
</dbReference>
<evidence type="ECO:0000313" key="1">
    <source>
        <dbReference type="EMBL" id="VVN21274.1"/>
    </source>
</evidence>
<gene>
    <name evidence="1" type="ORF">PS631_04392</name>
</gene>
<dbReference type="AlphaFoldDB" id="A0A5E6T914"/>
<dbReference type="Gene3D" id="1.10.260.40">
    <property type="entry name" value="lambda repressor-like DNA-binding domains"/>
    <property type="match status" value="1"/>
</dbReference>
<dbReference type="InterPro" id="IPR010982">
    <property type="entry name" value="Lambda_DNA-bd_dom_sf"/>
</dbReference>
<dbReference type="CDD" id="cd00093">
    <property type="entry name" value="HTH_XRE"/>
    <property type="match status" value="1"/>
</dbReference>
<dbReference type="OrthoDB" id="3196789at2"/>
<name>A0A5E6T914_PSEFL</name>
<proteinExistence type="predicted"/>
<evidence type="ECO:0000313" key="2">
    <source>
        <dbReference type="Proteomes" id="UP000399692"/>
    </source>
</evidence>
<dbReference type="GO" id="GO:0003677">
    <property type="term" value="F:DNA binding"/>
    <property type="evidence" value="ECO:0007669"/>
    <property type="project" value="InterPro"/>
</dbReference>
<reference evidence="1 2" key="1">
    <citation type="submission" date="2019-09" db="EMBL/GenBank/DDBJ databases">
        <authorList>
            <person name="Chandra G."/>
            <person name="Truman W A."/>
        </authorList>
    </citation>
    <scope>NUCLEOTIDE SEQUENCE [LARGE SCALE GENOMIC DNA]</scope>
    <source>
        <strain evidence="1">PS631</strain>
    </source>
</reference>